<sequence length="97" mass="11346">MVIAKVALSTEWPPWSKKQARAARLVCAVCDYDRRQFKDETRMPFDIRLPERPKVRRLVCGAATTAWTRWSAWPRSPERRRDARRSGISCNPPWSTC</sequence>
<accession>A0ABS4MB69</accession>
<evidence type="ECO:0000313" key="3">
    <source>
        <dbReference type="Proteomes" id="UP001519309"/>
    </source>
</evidence>
<dbReference type="RefSeq" id="WP_159399993.1">
    <property type="nucleotide sequence ID" value="NZ_CP016279.1"/>
</dbReference>
<feature type="region of interest" description="Disordered" evidence="1">
    <location>
        <begin position="76"/>
        <end position="97"/>
    </location>
</feature>
<evidence type="ECO:0000313" key="2">
    <source>
        <dbReference type="EMBL" id="MBP2056659.1"/>
    </source>
</evidence>
<gene>
    <name evidence="2" type="ORF">J2Z21_009678</name>
</gene>
<evidence type="ECO:0008006" key="4">
    <source>
        <dbReference type="Google" id="ProtNLM"/>
    </source>
</evidence>
<feature type="compositionally biased region" description="Basic and acidic residues" evidence="1">
    <location>
        <begin position="76"/>
        <end position="85"/>
    </location>
</feature>
<name>A0ABS4MB69_9ACTN</name>
<reference evidence="2 3" key="1">
    <citation type="submission" date="2021-03" db="EMBL/GenBank/DDBJ databases">
        <title>Genomic Encyclopedia of Type Strains, Phase IV (KMG-IV): sequencing the most valuable type-strain genomes for metagenomic binning, comparative biology and taxonomic classification.</title>
        <authorList>
            <person name="Goeker M."/>
        </authorList>
    </citation>
    <scope>NUCLEOTIDE SEQUENCE [LARGE SCALE GENOMIC DNA]</scope>
    <source>
        <strain evidence="2 3">DSM 40499</strain>
    </source>
</reference>
<proteinExistence type="predicted"/>
<organism evidence="2 3">
    <name type="scientific">Streptomyces griseochromogenes</name>
    <dbReference type="NCBI Taxonomy" id="68214"/>
    <lineage>
        <taxon>Bacteria</taxon>
        <taxon>Bacillati</taxon>
        <taxon>Actinomycetota</taxon>
        <taxon>Actinomycetes</taxon>
        <taxon>Kitasatosporales</taxon>
        <taxon>Streptomycetaceae</taxon>
        <taxon>Streptomyces</taxon>
    </lineage>
</organism>
<evidence type="ECO:0000256" key="1">
    <source>
        <dbReference type="SAM" id="MobiDB-lite"/>
    </source>
</evidence>
<protein>
    <recommendedName>
        <fullName evidence="4">4Fe-4S Wbl-type domain-containing protein</fullName>
    </recommendedName>
</protein>
<feature type="compositionally biased region" description="Polar residues" evidence="1">
    <location>
        <begin position="88"/>
        <end position="97"/>
    </location>
</feature>
<comment type="caution">
    <text evidence="2">The sequence shown here is derived from an EMBL/GenBank/DDBJ whole genome shotgun (WGS) entry which is preliminary data.</text>
</comment>
<keyword evidence="3" id="KW-1185">Reference proteome</keyword>
<dbReference type="Proteomes" id="UP001519309">
    <property type="component" value="Unassembled WGS sequence"/>
</dbReference>
<dbReference type="EMBL" id="JAGGLP010000056">
    <property type="protein sequence ID" value="MBP2056659.1"/>
    <property type="molecule type" value="Genomic_DNA"/>
</dbReference>